<sequence>MDLGSECSAHESVEDNELATPPEYSVSNLDEEDDDVDGEEGSNNKIKANNGPCSIEIHGAGNASINTSKQGKHFKGGLESEHVGNSGNLSPLTAKSPATGSPPATKGYGLKKWRRIKRGVVKDVPVSVDNSKNLKRPSSANPAKPTDLTSFEIKQNSEGSVRSVNVLKNVAFPDGFLNFGSSFDSRFAVGSAFMAGTDSDNSEDRCSKSSTATSAPRGRYELPAALGYLREKSRVKSLSGKGTASSSQRAQQVKVRVEGSKKPRGERVKFEKENSHSSLESDSRSSNFVLMQGASSVTSNGKQAGMPTNSDGENSDEAHADDRQFTEEVQAGYQEENAGKVEDLSHDDLAAGSSWEGKEDKDNMTNNQPSTNQDPLTDSILALQSVQEALGTEIQKLGEIGKINTASADFVSACEGIDESDLSDQLESQSTRKLTSLESEVLYLRQSVMHLESRLEEARTKLKRNESGVGPEAMLNHGVSLDVESGNTVELGQMNCKELEMEIDDLLMQKIQGEVEYLALACTLEKLRIDASNHIRLQKEQLQMVESEHAKEQSLLQEESKEIFLRKQAEELEKYKGDVLGTEEVLKMQKGVCKVTSCFFVQLILFVLVFELLVLQLSSRSSGVVPT</sequence>
<name>A0AAV8TE75_9ROSI</name>
<feature type="region of interest" description="Disordered" evidence="1">
    <location>
        <begin position="236"/>
        <end position="320"/>
    </location>
</feature>
<reference evidence="2 3" key="1">
    <citation type="submission" date="2021-09" db="EMBL/GenBank/DDBJ databases">
        <title>Genomic insights and catalytic innovation underlie evolution of tropane alkaloids biosynthesis.</title>
        <authorList>
            <person name="Wang Y.-J."/>
            <person name="Tian T."/>
            <person name="Huang J.-P."/>
            <person name="Huang S.-X."/>
        </authorList>
    </citation>
    <scope>NUCLEOTIDE SEQUENCE [LARGE SCALE GENOMIC DNA]</scope>
    <source>
        <strain evidence="2">KIB-2018</strain>
        <tissue evidence="2">Leaf</tissue>
    </source>
</reference>
<dbReference type="InterPro" id="IPR044696">
    <property type="entry name" value="WIP1/2/3"/>
</dbReference>
<dbReference type="PANTHER" id="PTHR34562:SF8">
    <property type="entry name" value="WPP DOMAIN-INTERACTING PROTEIN 1"/>
    <property type="match status" value="1"/>
</dbReference>
<organism evidence="2 3">
    <name type="scientific">Erythroxylum novogranatense</name>
    <dbReference type="NCBI Taxonomy" id="1862640"/>
    <lineage>
        <taxon>Eukaryota</taxon>
        <taxon>Viridiplantae</taxon>
        <taxon>Streptophyta</taxon>
        <taxon>Embryophyta</taxon>
        <taxon>Tracheophyta</taxon>
        <taxon>Spermatophyta</taxon>
        <taxon>Magnoliopsida</taxon>
        <taxon>eudicotyledons</taxon>
        <taxon>Gunneridae</taxon>
        <taxon>Pentapetalae</taxon>
        <taxon>rosids</taxon>
        <taxon>fabids</taxon>
        <taxon>Malpighiales</taxon>
        <taxon>Erythroxylaceae</taxon>
        <taxon>Erythroxylum</taxon>
    </lineage>
</organism>
<feature type="compositionally biased region" description="Acidic residues" evidence="1">
    <location>
        <begin position="29"/>
        <end position="40"/>
    </location>
</feature>
<dbReference type="Proteomes" id="UP001159364">
    <property type="component" value="Linkage Group LG05"/>
</dbReference>
<gene>
    <name evidence="2" type="ORF">K2173_010597</name>
</gene>
<feature type="region of interest" description="Disordered" evidence="1">
    <location>
        <begin position="351"/>
        <end position="375"/>
    </location>
</feature>
<evidence type="ECO:0000313" key="2">
    <source>
        <dbReference type="EMBL" id="KAJ8765111.1"/>
    </source>
</evidence>
<proteinExistence type="predicted"/>
<evidence type="ECO:0000313" key="3">
    <source>
        <dbReference type="Proteomes" id="UP001159364"/>
    </source>
</evidence>
<feature type="compositionally biased region" description="Polar residues" evidence="1">
    <location>
        <begin position="83"/>
        <end position="99"/>
    </location>
</feature>
<comment type="caution">
    <text evidence="2">The sequence shown here is derived from an EMBL/GenBank/DDBJ whole genome shotgun (WGS) entry which is preliminary data.</text>
</comment>
<feature type="compositionally biased region" description="Polar residues" evidence="1">
    <location>
        <begin position="240"/>
        <end position="251"/>
    </location>
</feature>
<feature type="region of interest" description="Disordered" evidence="1">
    <location>
        <begin position="196"/>
        <end position="218"/>
    </location>
</feature>
<keyword evidence="3" id="KW-1185">Reference proteome</keyword>
<feature type="compositionally biased region" description="Polar residues" evidence="1">
    <location>
        <begin position="287"/>
        <end position="312"/>
    </location>
</feature>
<dbReference type="EMBL" id="JAIWQS010000005">
    <property type="protein sequence ID" value="KAJ8765111.1"/>
    <property type="molecule type" value="Genomic_DNA"/>
</dbReference>
<dbReference type="PANTHER" id="PTHR34562">
    <property type="entry name" value="WPP DOMAIN-INTERACTING PROTEIN 2"/>
    <property type="match status" value="1"/>
</dbReference>
<evidence type="ECO:0008006" key="4">
    <source>
        <dbReference type="Google" id="ProtNLM"/>
    </source>
</evidence>
<feature type="region of interest" description="Disordered" evidence="1">
    <location>
        <begin position="1"/>
        <end position="109"/>
    </location>
</feature>
<protein>
    <recommendedName>
        <fullName evidence="4">WPP domain-interacting protein 1</fullName>
    </recommendedName>
</protein>
<evidence type="ECO:0000256" key="1">
    <source>
        <dbReference type="SAM" id="MobiDB-lite"/>
    </source>
</evidence>
<dbReference type="AlphaFoldDB" id="A0AAV8TE75"/>
<feature type="compositionally biased region" description="Basic and acidic residues" evidence="1">
    <location>
        <begin position="255"/>
        <end position="283"/>
    </location>
</feature>
<feature type="compositionally biased region" description="Polar residues" evidence="1">
    <location>
        <begin position="364"/>
        <end position="375"/>
    </location>
</feature>
<feature type="region of interest" description="Disordered" evidence="1">
    <location>
        <begin position="129"/>
        <end position="148"/>
    </location>
</feature>
<accession>A0AAV8TE75</accession>